<evidence type="ECO:0000313" key="2">
    <source>
        <dbReference type="EMBL" id="QJA55698.1"/>
    </source>
</evidence>
<accession>A0A6M3IES2</accession>
<feature type="compositionally biased region" description="Polar residues" evidence="1">
    <location>
        <begin position="566"/>
        <end position="575"/>
    </location>
</feature>
<protein>
    <submittedName>
        <fullName evidence="2">Uncharacterized protein</fullName>
    </submittedName>
</protein>
<feature type="region of interest" description="Disordered" evidence="1">
    <location>
        <begin position="525"/>
        <end position="585"/>
    </location>
</feature>
<reference evidence="2" key="1">
    <citation type="submission" date="2020-03" db="EMBL/GenBank/DDBJ databases">
        <title>The deep terrestrial virosphere.</title>
        <authorList>
            <person name="Holmfeldt K."/>
            <person name="Nilsson E."/>
            <person name="Simone D."/>
            <person name="Lopez-Fernandez M."/>
            <person name="Wu X."/>
            <person name="de Brujin I."/>
            <person name="Lundin D."/>
            <person name="Andersson A."/>
            <person name="Bertilsson S."/>
            <person name="Dopson M."/>
        </authorList>
    </citation>
    <scope>NUCLEOTIDE SEQUENCE</scope>
    <source>
        <strain evidence="2">MM415B02001</strain>
    </source>
</reference>
<sequence>MPDELTKIRTDITTLKSFWSQRNNKFQEWYEILILIDLLKTKGMETYVSNEPQTFYNMAHFLLTRGELSHSTPIENETALELDRKARVNRGCEYLWSTIDRQRQQAGDQSFVDELGFFLLVLGWYSEVMMFDQKTGLLKTQVWNPYDTYPRYSNGRLAACVHSYQITAEDATLKAEENGWDFGKKGAPKGNSALDDFYIHDKEGLHNIILIDNQPVTDWIGRPNMRVLVAPVGGFPDKGSLSKYGSSFTDRDWRRLIGRGIFEVNETVYQHFNKWRSMVTQILRDTAQPITQEFSASPQATPEQLRERGGLFHYAPGEAGLQRIPSPQISPDLSINLASIDRERQKGSFNDAVYGLVSGQSGYSLSLLAGSSANQVLYPYMDAKHFVIGENDMFWLSNLKSSGKVFEVKGKFLEKMQPEDIPDEVIIKVKSDVATPKDWLERGTIGGMLRPDLDRVTLLTEVYGFDDPQAILRRKELDDVMNHPMSQMVKLIAGYYSHADYLDKRGDTRQANLFRRAAQALEAQLGAPAPGQGRPEDMSRVQQEREAGAPSPRAIVPSTVAPPETTGFSPEQLRQSIGRGSLRAI</sequence>
<proteinExistence type="predicted"/>
<organism evidence="2">
    <name type="scientific">viral metagenome</name>
    <dbReference type="NCBI Taxonomy" id="1070528"/>
    <lineage>
        <taxon>unclassified sequences</taxon>
        <taxon>metagenomes</taxon>
        <taxon>organismal metagenomes</taxon>
    </lineage>
</organism>
<feature type="compositionally biased region" description="Basic and acidic residues" evidence="1">
    <location>
        <begin position="534"/>
        <end position="547"/>
    </location>
</feature>
<evidence type="ECO:0000256" key="1">
    <source>
        <dbReference type="SAM" id="MobiDB-lite"/>
    </source>
</evidence>
<gene>
    <name evidence="2" type="ORF">MM415B02001_0004</name>
</gene>
<dbReference type="AlphaFoldDB" id="A0A6M3IES2"/>
<name>A0A6M3IES2_9ZZZZ</name>
<dbReference type="EMBL" id="MT141174">
    <property type="protein sequence ID" value="QJA55698.1"/>
    <property type="molecule type" value="Genomic_DNA"/>
</dbReference>